<dbReference type="RefSeq" id="WP_066839001.1">
    <property type="nucleotide sequence ID" value="NZ_CAPMDX010000164.1"/>
</dbReference>
<dbReference type="Gene3D" id="1.20.90.10">
    <property type="entry name" value="Phospholipase A2 domain"/>
    <property type="match status" value="1"/>
</dbReference>
<accession>A0A177IPM2</accession>
<dbReference type="EMBL" id="LSTQ01000010">
    <property type="protein sequence ID" value="OAH29945.1"/>
    <property type="molecule type" value="Genomic_DNA"/>
</dbReference>
<dbReference type="Pfam" id="PF08310">
    <property type="entry name" value="LGFP"/>
    <property type="match status" value="3"/>
</dbReference>
<dbReference type="OrthoDB" id="514320at2"/>
<reference evidence="2" key="1">
    <citation type="submission" date="2016-02" db="EMBL/GenBank/DDBJ databases">
        <authorList>
            <person name="Kaur G."/>
            <person name="Nair G.R."/>
            <person name="Mayilraj S."/>
        </authorList>
    </citation>
    <scope>NUCLEOTIDE SEQUENCE [LARGE SCALE GENOMIC DNA]</scope>
    <source>
        <strain evidence="2">GA-15</strain>
    </source>
</reference>
<name>A0A177IPM2_9CORY</name>
<proteinExistence type="predicted"/>
<evidence type="ECO:0008006" key="3">
    <source>
        <dbReference type="Google" id="ProtNLM"/>
    </source>
</evidence>
<evidence type="ECO:0000313" key="2">
    <source>
        <dbReference type="Proteomes" id="UP000076947"/>
    </source>
</evidence>
<dbReference type="SUPFAM" id="SSF48619">
    <property type="entry name" value="Phospholipase A2, PLA2"/>
    <property type="match status" value="1"/>
</dbReference>
<dbReference type="GO" id="GO:0050482">
    <property type="term" value="P:arachidonate secretion"/>
    <property type="evidence" value="ECO:0007669"/>
    <property type="project" value="InterPro"/>
</dbReference>
<dbReference type="InterPro" id="IPR013207">
    <property type="entry name" value="LGFP"/>
</dbReference>
<dbReference type="Proteomes" id="UP000076947">
    <property type="component" value="Unassembled WGS sequence"/>
</dbReference>
<dbReference type="GO" id="GO:0006644">
    <property type="term" value="P:phospholipid metabolic process"/>
    <property type="evidence" value="ECO:0007669"/>
    <property type="project" value="InterPro"/>
</dbReference>
<keyword evidence="2" id="KW-1185">Reference proteome</keyword>
<comment type="caution">
    <text evidence="1">The sequence shown here is derived from an EMBL/GenBank/DDBJ whole genome shotgun (WGS) entry which is preliminary data.</text>
</comment>
<sequence>MLAIGLAPPFASSQSERVVAVEDREAYVEEFNYDPNDPPVIDGVKGLTETEIAEYKQKIRQAEASGPPQDEIVAGQMWSDKVGIPEGVDKADADQSEVAIAKEQAQPQARSLRAAATQCKTFWLTPHRVCGAILNRYEALGGMASWLLLPIEGQKTNPDGQGTRQRFAGGFIYSHPTSGTHAVANHTANVWQRHGWEAGWLGYPTSGEVPVEGSTGIDGEINGWVQKFEGGQIYRTPVAQGFQVASINGLILEKWQNMGGPSSDLGFPIADEAKTPDGQGRFSVFQSGSIYWHPQHGAHVIDGAISLIWLLEGGQDGPHGYPISDVYLDDEANIKQDFNKGTINLKDYFDSDEVVLVDGKEIAKDFVDFLQIYLGVDISRGLSSQRTSPQTVESKSTMQAAQAWYPAQNSNWEYEQRILRVVSPILIPSNYVYNLSHPQRTLHDFCSYSQDLWGEDAILFNPSNRVADYRGPCARHDMCYDRISEYDLRVVTCDPSLRQELKTVCREAYGTSLSRANCWSTAEGMYQVVKYVQEKKNPV</sequence>
<protein>
    <recommendedName>
        <fullName evidence="3">LGFP repeat-containing protein</fullName>
    </recommendedName>
</protein>
<organism evidence="1 2">
    <name type="scientific">Corynebacterium stationis</name>
    <dbReference type="NCBI Taxonomy" id="1705"/>
    <lineage>
        <taxon>Bacteria</taxon>
        <taxon>Bacillati</taxon>
        <taxon>Actinomycetota</taxon>
        <taxon>Actinomycetes</taxon>
        <taxon>Mycobacteriales</taxon>
        <taxon>Corynebacteriaceae</taxon>
        <taxon>Corynebacterium</taxon>
    </lineage>
</organism>
<dbReference type="AlphaFoldDB" id="A0A177IPM2"/>
<gene>
    <name evidence="1" type="ORF">AYJ05_08945</name>
</gene>
<evidence type="ECO:0000313" key="1">
    <source>
        <dbReference type="EMBL" id="OAH29945.1"/>
    </source>
</evidence>
<dbReference type="InterPro" id="IPR036444">
    <property type="entry name" value="PLipase_A2_dom_sf"/>
</dbReference>
<dbReference type="GO" id="GO:0004623">
    <property type="term" value="F:phospholipase A2 activity"/>
    <property type="evidence" value="ECO:0007669"/>
    <property type="project" value="InterPro"/>
</dbReference>